<protein>
    <submittedName>
        <fullName evidence="2">Uncharacterized protein</fullName>
    </submittedName>
</protein>
<reference evidence="2 3" key="1">
    <citation type="submission" date="2006-02" db="EMBL/GenBank/DDBJ databases">
        <authorList>
            <person name="Pinhassi J."/>
            <person name="Pedros-Alio C."/>
            <person name="Ferriera S."/>
            <person name="Johnson J."/>
            <person name="Kravitz S."/>
            <person name="Halpern A."/>
            <person name="Remington K."/>
            <person name="Beeson K."/>
            <person name="Tran B."/>
            <person name="Rogers Y.-H."/>
            <person name="Friedman R."/>
            <person name="Venter J.C."/>
        </authorList>
    </citation>
    <scope>NUCLEOTIDE SEQUENCE [LARGE SCALE GENOMIC DNA]</scope>
    <source>
        <strain evidence="2 3">MED297</strain>
    </source>
</reference>
<evidence type="ECO:0000313" key="2">
    <source>
        <dbReference type="EMBL" id="EAR11156.1"/>
    </source>
</evidence>
<gene>
    <name evidence="2" type="ORF">MED297_19752</name>
</gene>
<keyword evidence="3" id="KW-1185">Reference proteome</keyword>
<dbReference type="EMBL" id="AAOE01000001">
    <property type="protein sequence ID" value="EAR11156.1"/>
    <property type="molecule type" value="Genomic_DNA"/>
</dbReference>
<keyword evidence="1" id="KW-0812">Transmembrane</keyword>
<name>A4B955_9GAMM</name>
<dbReference type="HOGENOM" id="CLU_2772997_0_0_6"/>
<comment type="caution">
    <text evidence="2">The sequence shown here is derived from an EMBL/GenBank/DDBJ whole genome shotgun (WGS) entry which is preliminary data.</text>
</comment>
<feature type="transmembrane region" description="Helical" evidence="1">
    <location>
        <begin position="32"/>
        <end position="63"/>
    </location>
</feature>
<sequence>MLLMASGYALMLPGLLIHIVLTKRIKNPHWLALLYALLPILVLRPPVTFAAAWLIAFAFFVMASKRVLK</sequence>
<proteinExistence type="predicted"/>
<evidence type="ECO:0000313" key="3">
    <source>
        <dbReference type="Proteomes" id="UP000005953"/>
    </source>
</evidence>
<evidence type="ECO:0000256" key="1">
    <source>
        <dbReference type="SAM" id="Phobius"/>
    </source>
</evidence>
<keyword evidence="1" id="KW-0472">Membrane</keyword>
<organism evidence="2 3">
    <name type="scientific">Reinekea blandensis MED297</name>
    <dbReference type="NCBI Taxonomy" id="314283"/>
    <lineage>
        <taxon>Bacteria</taxon>
        <taxon>Pseudomonadati</taxon>
        <taxon>Pseudomonadota</taxon>
        <taxon>Gammaproteobacteria</taxon>
        <taxon>Oceanospirillales</taxon>
        <taxon>Saccharospirillaceae</taxon>
        <taxon>Reinekea</taxon>
    </lineage>
</organism>
<accession>A4B955</accession>
<dbReference type="AlphaFoldDB" id="A4B955"/>
<keyword evidence="1" id="KW-1133">Transmembrane helix</keyword>
<dbReference type="Proteomes" id="UP000005953">
    <property type="component" value="Unassembled WGS sequence"/>
</dbReference>
<dbReference type="STRING" id="314283.MED297_19752"/>